<evidence type="ECO:0000256" key="10">
    <source>
        <dbReference type="ARBA" id="ARBA00023204"/>
    </source>
</evidence>
<dbReference type="GO" id="GO:0006302">
    <property type="term" value="P:double-strand break repair"/>
    <property type="evidence" value="ECO:0007669"/>
    <property type="project" value="TreeGrafter"/>
</dbReference>
<dbReference type="Pfam" id="PF02463">
    <property type="entry name" value="SMC_N"/>
    <property type="match status" value="1"/>
</dbReference>
<dbReference type="InterPro" id="IPR018078">
    <property type="entry name" value="DNA-binding_RecF_CS"/>
</dbReference>
<dbReference type="SUPFAM" id="SSF52540">
    <property type="entry name" value="P-loop containing nucleoside triphosphate hydrolases"/>
    <property type="match status" value="1"/>
</dbReference>
<keyword evidence="7 12" id="KW-0227">DNA damage</keyword>
<evidence type="ECO:0000313" key="15">
    <source>
        <dbReference type="EMBL" id="TGY63126.1"/>
    </source>
</evidence>
<reference evidence="15 16" key="1">
    <citation type="submission" date="2019-04" db="EMBL/GenBank/DDBJ databases">
        <title>Microbes associate with the intestines of laboratory mice.</title>
        <authorList>
            <person name="Navarre W."/>
            <person name="Wong E."/>
            <person name="Huang K."/>
            <person name="Tropini C."/>
            <person name="Ng K."/>
            <person name="Yu B."/>
        </authorList>
    </citation>
    <scope>NUCLEOTIDE SEQUENCE [LARGE SCALE GENOMIC DNA]</scope>
    <source>
        <strain evidence="15 16">NM07_P-09</strain>
    </source>
</reference>
<keyword evidence="10 12" id="KW-0234">DNA repair</keyword>
<dbReference type="GO" id="GO:0005737">
    <property type="term" value="C:cytoplasm"/>
    <property type="evidence" value="ECO:0007669"/>
    <property type="project" value="UniProtKB-SubCell"/>
</dbReference>
<dbReference type="Gene3D" id="1.20.1050.90">
    <property type="entry name" value="RecF/RecN/SMC, N-terminal domain"/>
    <property type="match status" value="1"/>
</dbReference>
<sequence>MGLVLSCATLLDWRCAQSLELEFSPAMTVLAGPNAYGKTNTVEALQLLTAGVSFRHPCPRDLVRQGAEVAKASACLEGDGRLLDMAVIASESSRRFTRNGKAVRPSEIPGTLLSVLFNPDDLGLVKGSASARRDETDAFGSQASRAFAQVVKTYKRSIEQRNRLLKEPQVDMDLLDAWDASVAVGAGTLLYHRMSLLARLGELVSEAHEAVAPERLVIRYESSLGSLEAGSSRQDLIEQMAEALKESRVEDLRRGFTTKGPQRDDIGFELDGRPLRTFGSQGQQRTAVLAWKMAQVRFAQEVLGQTPLLLLDDVMSELDAHRRKAVNGLVGQGVQTVVTTTHLGYFDPQMLADAAVIEFTGKGVAHGVERRHQRRSGSSCDL</sequence>
<keyword evidence="4 12" id="KW-0963">Cytoplasm</keyword>
<evidence type="ECO:0000256" key="1">
    <source>
        <dbReference type="ARBA" id="ARBA00004496"/>
    </source>
</evidence>
<comment type="similarity">
    <text evidence="2 12 13">Belongs to the RecF family.</text>
</comment>
<comment type="function">
    <text evidence="11 12 13">The RecF protein is involved in DNA metabolism; it is required for DNA replication and normal SOS inducibility. RecF binds preferentially to single-stranded, linear DNA. It also seems to bind ATP.</text>
</comment>
<dbReference type="GO" id="GO:0000731">
    <property type="term" value="P:DNA synthesis involved in DNA repair"/>
    <property type="evidence" value="ECO:0007669"/>
    <property type="project" value="TreeGrafter"/>
</dbReference>
<evidence type="ECO:0000256" key="4">
    <source>
        <dbReference type="ARBA" id="ARBA00022490"/>
    </source>
</evidence>
<comment type="caution">
    <text evidence="15">The sequence shown here is derived from an EMBL/GenBank/DDBJ whole genome shotgun (WGS) entry which is preliminary data.</text>
</comment>
<dbReference type="GO" id="GO:0006260">
    <property type="term" value="P:DNA replication"/>
    <property type="evidence" value="ECO:0007669"/>
    <property type="project" value="UniProtKB-UniRule"/>
</dbReference>
<dbReference type="NCBIfam" id="TIGR00611">
    <property type="entry name" value="recf"/>
    <property type="match status" value="1"/>
</dbReference>
<dbReference type="GO" id="GO:0003697">
    <property type="term" value="F:single-stranded DNA binding"/>
    <property type="evidence" value="ECO:0007669"/>
    <property type="project" value="UniProtKB-UniRule"/>
</dbReference>
<keyword evidence="16" id="KW-1185">Reference proteome</keyword>
<evidence type="ECO:0000256" key="9">
    <source>
        <dbReference type="ARBA" id="ARBA00023125"/>
    </source>
</evidence>
<keyword evidence="12 13" id="KW-0742">SOS response</keyword>
<evidence type="ECO:0000256" key="2">
    <source>
        <dbReference type="ARBA" id="ARBA00008016"/>
    </source>
</evidence>
<dbReference type="InterPro" id="IPR001238">
    <property type="entry name" value="DNA-binding_RecF"/>
</dbReference>
<keyword evidence="8 12" id="KW-0067">ATP-binding</keyword>
<keyword evidence="6 12" id="KW-0547">Nucleotide-binding</keyword>
<dbReference type="Gene3D" id="3.40.50.300">
    <property type="entry name" value="P-loop containing nucleotide triphosphate hydrolases"/>
    <property type="match status" value="1"/>
</dbReference>
<dbReference type="HAMAP" id="MF_00365">
    <property type="entry name" value="RecF"/>
    <property type="match status" value="1"/>
</dbReference>
<dbReference type="Proteomes" id="UP000310263">
    <property type="component" value="Unassembled WGS sequence"/>
</dbReference>
<dbReference type="InterPro" id="IPR003395">
    <property type="entry name" value="RecF/RecN/SMC_N"/>
</dbReference>
<dbReference type="OrthoDB" id="9803889at2"/>
<name>A0A4S2F2F4_9ACTN</name>
<evidence type="ECO:0000256" key="11">
    <source>
        <dbReference type="ARBA" id="ARBA00025401"/>
    </source>
</evidence>
<keyword evidence="5 12" id="KW-0235">DNA replication</keyword>
<dbReference type="EMBL" id="SRYE01000001">
    <property type="protein sequence ID" value="TGY63126.1"/>
    <property type="molecule type" value="Genomic_DNA"/>
</dbReference>
<comment type="subcellular location">
    <subcellularLocation>
        <location evidence="1 12 13">Cytoplasm</location>
    </subcellularLocation>
</comment>
<feature type="binding site" evidence="12">
    <location>
        <begin position="32"/>
        <end position="39"/>
    </location>
    <ligand>
        <name>ATP</name>
        <dbReference type="ChEBI" id="CHEBI:30616"/>
    </ligand>
</feature>
<protein>
    <recommendedName>
        <fullName evidence="3 12">DNA replication and repair protein RecF</fullName>
    </recommendedName>
</protein>
<evidence type="ECO:0000256" key="7">
    <source>
        <dbReference type="ARBA" id="ARBA00022763"/>
    </source>
</evidence>
<dbReference type="AlphaFoldDB" id="A0A4S2F2F4"/>
<dbReference type="RefSeq" id="WP_136011751.1">
    <property type="nucleotide sequence ID" value="NZ_SRYE01000001.1"/>
</dbReference>
<evidence type="ECO:0000256" key="5">
    <source>
        <dbReference type="ARBA" id="ARBA00022705"/>
    </source>
</evidence>
<evidence type="ECO:0000256" key="3">
    <source>
        <dbReference type="ARBA" id="ARBA00020170"/>
    </source>
</evidence>
<evidence type="ECO:0000313" key="16">
    <source>
        <dbReference type="Proteomes" id="UP000310263"/>
    </source>
</evidence>
<dbReference type="InterPro" id="IPR027417">
    <property type="entry name" value="P-loop_NTPase"/>
</dbReference>
<keyword evidence="9 12" id="KW-0238">DNA-binding</keyword>
<dbReference type="GO" id="GO:0009432">
    <property type="term" value="P:SOS response"/>
    <property type="evidence" value="ECO:0007669"/>
    <property type="project" value="UniProtKB-UniRule"/>
</dbReference>
<dbReference type="PANTHER" id="PTHR32182:SF0">
    <property type="entry name" value="DNA REPLICATION AND REPAIR PROTEIN RECF"/>
    <property type="match status" value="1"/>
</dbReference>
<gene>
    <name evidence="12 15" type="primary">recF</name>
    <name evidence="15" type="ORF">E5334_01025</name>
</gene>
<dbReference type="PANTHER" id="PTHR32182">
    <property type="entry name" value="DNA REPLICATION AND REPAIR PROTEIN RECF"/>
    <property type="match status" value="1"/>
</dbReference>
<feature type="domain" description="RecF/RecN/SMC N-terminal" evidence="14">
    <location>
        <begin position="17"/>
        <end position="342"/>
    </location>
</feature>
<evidence type="ECO:0000256" key="8">
    <source>
        <dbReference type="ARBA" id="ARBA00022840"/>
    </source>
</evidence>
<dbReference type="InterPro" id="IPR042174">
    <property type="entry name" value="RecF_2"/>
</dbReference>
<proteinExistence type="inferred from homology"/>
<accession>A0A4S2F2F4</accession>
<evidence type="ECO:0000256" key="6">
    <source>
        <dbReference type="ARBA" id="ARBA00022741"/>
    </source>
</evidence>
<organism evidence="15 16">
    <name type="scientific">Muricaecibacterium torontonense</name>
    <dbReference type="NCBI Taxonomy" id="3032871"/>
    <lineage>
        <taxon>Bacteria</taxon>
        <taxon>Bacillati</taxon>
        <taxon>Actinomycetota</taxon>
        <taxon>Coriobacteriia</taxon>
        <taxon>Coriobacteriales</taxon>
        <taxon>Atopobiaceae</taxon>
        <taxon>Muricaecibacterium</taxon>
    </lineage>
</organism>
<evidence type="ECO:0000256" key="13">
    <source>
        <dbReference type="RuleBase" id="RU000578"/>
    </source>
</evidence>
<evidence type="ECO:0000256" key="12">
    <source>
        <dbReference type="HAMAP-Rule" id="MF_00365"/>
    </source>
</evidence>
<dbReference type="PROSITE" id="PS00618">
    <property type="entry name" value="RECF_2"/>
    <property type="match status" value="1"/>
</dbReference>
<evidence type="ECO:0000259" key="14">
    <source>
        <dbReference type="Pfam" id="PF02463"/>
    </source>
</evidence>
<dbReference type="GO" id="GO:0005524">
    <property type="term" value="F:ATP binding"/>
    <property type="evidence" value="ECO:0007669"/>
    <property type="project" value="UniProtKB-UniRule"/>
</dbReference>